<proteinExistence type="predicted"/>
<dbReference type="GO" id="GO:0000271">
    <property type="term" value="P:polysaccharide biosynthetic process"/>
    <property type="evidence" value="ECO:0007669"/>
    <property type="project" value="TreeGrafter"/>
</dbReference>
<dbReference type="InterPro" id="IPR014710">
    <property type="entry name" value="RmlC-like_jellyroll"/>
</dbReference>
<dbReference type="Pfam" id="PF00908">
    <property type="entry name" value="dTDP_sugar_isom"/>
    <property type="match status" value="1"/>
</dbReference>
<feature type="site" description="Participates in a stacking interaction with the thymidine ring of dTDP-4-oxo-6-deoxyglucose" evidence="2">
    <location>
        <position position="149"/>
    </location>
</feature>
<organism evidence="3 4">
    <name type="scientific">Candidatus Falkowbacteria bacterium CG11_big_fil_rev_8_21_14_0_20_39_10</name>
    <dbReference type="NCBI Taxonomy" id="1974570"/>
    <lineage>
        <taxon>Bacteria</taxon>
        <taxon>Candidatus Falkowiibacteriota</taxon>
    </lineage>
</organism>
<dbReference type="PANTHER" id="PTHR21047:SF2">
    <property type="entry name" value="THYMIDINE DIPHOSPHO-4-KETO-RHAMNOSE 3,5-EPIMERASE"/>
    <property type="match status" value="1"/>
</dbReference>
<dbReference type="GO" id="GO:0008830">
    <property type="term" value="F:dTDP-4-dehydrorhamnose 3,5-epimerase activity"/>
    <property type="evidence" value="ECO:0007669"/>
    <property type="project" value="InterPro"/>
</dbReference>
<gene>
    <name evidence="3" type="ORF">COV49_02750</name>
</gene>
<dbReference type="Gene3D" id="2.60.120.10">
    <property type="entry name" value="Jelly Rolls"/>
    <property type="match status" value="1"/>
</dbReference>
<protein>
    <recommendedName>
        <fullName evidence="5">dTDP-4-dehydrorhamnose 3,5-epimerase</fullName>
    </recommendedName>
</protein>
<evidence type="ECO:0000313" key="4">
    <source>
        <dbReference type="Proteomes" id="UP000230869"/>
    </source>
</evidence>
<dbReference type="AlphaFoldDB" id="A0A2M6K935"/>
<dbReference type="SUPFAM" id="SSF51182">
    <property type="entry name" value="RmlC-like cupins"/>
    <property type="match status" value="1"/>
</dbReference>
<dbReference type="Proteomes" id="UP000230869">
    <property type="component" value="Unassembled WGS sequence"/>
</dbReference>
<evidence type="ECO:0000256" key="1">
    <source>
        <dbReference type="PIRSR" id="PIRSR600888-1"/>
    </source>
</evidence>
<dbReference type="InterPro" id="IPR011051">
    <property type="entry name" value="RmlC_Cupin_sf"/>
</dbReference>
<feature type="active site" description="Proton acceptor" evidence="1">
    <location>
        <position position="74"/>
    </location>
</feature>
<reference evidence="3 4" key="1">
    <citation type="submission" date="2017-09" db="EMBL/GenBank/DDBJ databases">
        <title>Depth-based differentiation of microbial function through sediment-hosted aquifers and enrichment of novel symbionts in the deep terrestrial subsurface.</title>
        <authorList>
            <person name="Probst A.J."/>
            <person name="Ladd B."/>
            <person name="Jarett J.K."/>
            <person name="Geller-Mcgrath D.E."/>
            <person name="Sieber C.M."/>
            <person name="Emerson J.B."/>
            <person name="Anantharaman K."/>
            <person name="Thomas B.C."/>
            <person name="Malmstrom R."/>
            <person name="Stieglmeier M."/>
            <person name="Klingl A."/>
            <person name="Woyke T."/>
            <person name="Ryan C.M."/>
            <person name="Banfield J.F."/>
        </authorList>
    </citation>
    <scope>NUCLEOTIDE SEQUENCE [LARGE SCALE GENOMIC DNA]</scope>
    <source>
        <strain evidence="3">CG11_big_fil_rev_8_21_14_0_20_39_10</strain>
    </source>
</reference>
<dbReference type="EMBL" id="PCWW01000046">
    <property type="protein sequence ID" value="PIR13292.1"/>
    <property type="molecule type" value="Genomic_DNA"/>
</dbReference>
<name>A0A2M6K935_9BACT</name>
<feature type="active site" description="Proton donor" evidence="1">
    <location>
        <position position="143"/>
    </location>
</feature>
<evidence type="ECO:0000313" key="3">
    <source>
        <dbReference type="EMBL" id="PIR13292.1"/>
    </source>
</evidence>
<evidence type="ECO:0008006" key="5">
    <source>
        <dbReference type="Google" id="ProtNLM"/>
    </source>
</evidence>
<dbReference type="InterPro" id="IPR000888">
    <property type="entry name" value="RmlC-like"/>
</dbReference>
<dbReference type="GO" id="GO:0019305">
    <property type="term" value="P:dTDP-rhamnose biosynthetic process"/>
    <property type="evidence" value="ECO:0007669"/>
    <property type="project" value="TreeGrafter"/>
</dbReference>
<evidence type="ECO:0000256" key="2">
    <source>
        <dbReference type="PIRSR" id="PIRSR600888-3"/>
    </source>
</evidence>
<accession>A0A2M6K935</accession>
<comment type="caution">
    <text evidence="3">The sequence shown here is derived from an EMBL/GenBank/DDBJ whole genome shotgun (WGS) entry which is preliminary data.</text>
</comment>
<dbReference type="PANTHER" id="PTHR21047">
    <property type="entry name" value="DTDP-6-DEOXY-D-GLUCOSE-3,5 EPIMERASE"/>
    <property type="match status" value="1"/>
</dbReference>
<sequence>MIFDLQSAEKMGNGIFKTAIDGLFFVEKSFHEDERGFFSEIGRIPEIEVVTGQSFVIMQINHARSNKNVVRGIHAEGWNKFIFVTEGKAFCALADLRPESSTFKTVQTFVLGFGEGALSGSLYVPMGVGNSYAVLKGPMDYVYFVDRLYADRDVSGDAAISIFDPELNIDWPISKEEMILSARDKNSILLKEALNNKL</sequence>
<dbReference type="GO" id="GO:0005829">
    <property type="term" value="C:cytosol"/>
    <property type="evidence" value="ECO:0007669"/>
    <property type="project" value="TreeGrafter"/>
</dbReference>